<proteinExistence type="predicted"/>
<reference evidence="2" key="1">
    <citation type="submission" date="2023-06" db="EMBL/GenBank/DDBJ databases">
        <authorList>
            <person name="Delattre M."/>
        </authorList>
    </citation>
    <scope>NUCLEOTIDE SEQUENCE</scope>
    <source>
        <strain evidence="2">AF72</strain>
    </source>
</reference>
<evidence type="ECO:0000313" key="2">
    <source>
        <dbReference type="EMBL" id="CAJ0565749.1"/>
    </source>
</evidence>
<comment type="caution">
    <text evidence="2">The sequence shown here is derived from an EMBL/GenBank/DDBJ whole genome shotgun (WGS) entry which is preliminary data.</text>
</comment>
<feature type="signal peptide" evidence="1">
    <location>
        <begin position="1"/>
        <end position="16"/>
    </location>
</feature>
<evidence type="ECO:0008006" key="4">
    <source>
        <dbReference type="Google" id="ProtNLM"/>
    </source>
</evidence>
<gene>
    <name evidence="2" type="ORF">MSPICULIGERA_LOCUS4379</name>
</gene>
<feature type="chain" id="PRO_5041374679" description="C6 domain-containing protein" evidence="1">
    <location>
        <begin position="17"/>
        <end position="149"/>
    </location>
</feature>
<keyword evidence="3" id="KW-1185">Reference proteome</keyword>
<dbReference type="EMBL" id="CATQJA010001100">
    <property type="protein sequence ID" value="CAJ0565749.1"/>
    <property type="molecule type" value="Genomic_DNA"/>
</dbReference>
<keyword evidence="1" id="KW-0732">Signal</keyword>
<organism evidence="2 3">
    <name type="scientific">Mesorhabditis spiculigera</name>
    <dbReference type="NCBI Taxonomy" id="96644"/>
    <lineage>
        <taxon>Eukaryota</taxon>
        <taxon>Metazoa</taxon>
        <taxon>Ecdysozoa</taxon>
        <taxon>Nematoda</taxon>
        <taxon>Chromadorea</taxon>
        <taxon>Rhabditida</taxon>
        <taxon>Rhabditina</taxon>
        <taxon>Rhabditomorpha</taxon>
        <taxon>Rhabditoidea</taxon>
        <taxon>Rhabditidae</taxon>
        <taxon>Mesorhabditinae</taxon>
        <taxon>Mesorhabditis</taxon>
    </lineage>
</organism>
<feature type="non-terminal residue" evidence="2">
    <location>
        <position position="1"/>
    </location>
</feature>
<name>A0AA36FSJ9_9BILA</name>
<evidence type="ECO:0000313" key="3">
    <source>
        <dbReference type="Proteomes" id="UP001177023"/>
    </source>
</evidence>
<accession>A0AA36FSJ9</accession>
<evidence type="ECO:0000256" key="1">
    <source>
        <dbReference type="SAM" id="SignalP"/>
    </source>
</evidence>
<protein>
    <recommendedName>
        <fullName evidence="4">C6 domain-containing protein</fullName>
    </recommendedName>
</protein>
<dbReference type="Proteomes" id="UP001177023">
    <property type="component" value="Unassembled WGS sequence"/>
</dbReference>
<sequence length="149" mass="15307">MVASLLFFALISSAYACVPTIPPTTTAPCCGMLSTSALPRRAPTNLDTFEQCSILRRMSSTCPIDGVVFCDAAPDTNPEGMQIQFFDSTGAVVRTVTNGGTSLAVKVQCTNGVWTVLTGGNQVAISTVSCAQTGSQGVDAGYVLGSAIS</sequence>
<dbReference type="AlphaFoldDB" id="A0AA36FSJ9"/>